<proteinExistence type="inferred from homology"/>
<evidence type="ECO:0000256" key="6">
    <source>
        <dbReference type="ARBA" id="ARBA00023242"/>
    </source>
</evidence>
<dbReference type="GeneTree" id="ENSGT00530000063937"/>
<protein>
    <recommendedName>
        <fullName evidence="9">ERCC4 domain-containing protein</fullName>
    </recommendedName>
</protein>
<evidence type="ECO:0000256" key="3">
    <source>
        <dbReference type="ARBA" id="ARBA00022763"/>
    </source>
</evidence>
<reference evidence="7" key="1">
    <citation type="submission" date="2025-08" db="UniProtKB">
        <authorList>
            <consortium name="Ensembl"/>
        </authorList>
    </citation>
    <scope>IDENTIFICATION</scope>
</reference>
<evidence type="ECO:0000313" key="7">
    <source>
        <dbReference type="Ensembl" id="ENSGMOP00000003987.2"/>
    </source>
</evidence>
<dbReference type="AlphaFoldDB" id="A0A8C5F4M0"/>
<dbReference type="OMA" id="FRRTRAW"/>
<evidence type="ECO:0000256" key="4">
    <source>
        <dbReference type="ARBA" id="ARBA00023172"/>
    </source>
</evidence>
<dbReference type="InterPro" id="IPR042530">
    <property type="entry name" value="EME1/EME2_C"/>
</dbReference>
<keyword evidence="8" id="KW-1185">Reference proteome</keyword>
<evidence type="ECO:0000313" key="8">
    <source>
        <dbReference type="Proteomes" id="UP000694546"/>
    </source>
</evidence>
<keyword evidence="4" id="KW-0233">DNA recombination</keyword>
<dbReference type="PANTHER" id="PTHR21077:SF6">
    <property type="entry name" value="CROSSOVER JUNCTION ENDONUCLEASE EME2-RELATED"/>
    <property type="match status" value="1"/>
</dbReference>
<dbReference type="Ensembl" id="ENSGMOT00000004107.2">
    <property type="protein sequence ID" value="ENSGMOP00000003987.2"/>
    <property type="gene ID" value="ENSGMOG00000003770.2"/>
</dbReference>
<dbReference type="GO" id="GO:0048476">
    <property type="term" value="C:Holliday junction resolvase complex"/>
    <property type="evidence" value="ECO:0007669"/>
    <property type="project" value="InterPro"/>
</dbReference>
<reference evidence="7" key="2">
    <citation type="submission" date="2025-09" db="UniProtKB">
        <authorList>
            <consortium name="Ensembl"/>
        </authorList>
    </citation>
    <scope>IDENTIFICATION</scope>
</reference>
<organism evidence="7 8">
    <name type="scientific">Gadus morhua</name>
    <name type="common">Atlantic cod</name>
    <dbReference type="NCBI Taxonomy" id="8049"/>
    <lineage>
        <taxon>Eukaryota</taxon>
        <taxon>Metazoa</taxon>
        <taxon>Chordata</taxon>
        <taxon>Craniata</taxon>
        <taxon>Vertebrata</taxon>
        <taxon>Euteleostomi</taxon>
        <taxon>Actinopterygii</taxon>
        <taxon>Neopterygii</taxon>
        <taxon>Teleostei</taxon>
        <taxon>Neoteleostei</taxon>
        <taxon>Acanthomorphata</taxon>
        <taxon>Zeiogadaria</taxon>
        <taxon>Gadariae</taxon>
        <taxon>Gadiformes</taxon>
        <taxon>Gadoidei</taxon>
        <taxon>Gadidae</taxon>
        <taxon>Gadus</taxon>
    </lineage>
</organism>
<dbReference type="GO" id="GO:0008821">
    <property type="term" value="F:crossover junction DNA endonuclease activity"/>
    <property type="evidence" value="ECO:0007669"/>
    <property type="project" value="TreeGrafter"/>
</dbReference>
<evidence type="ECO:0008006" key="9">
    <source>
        <dbReference type="Google" id="ProtNLM"/>
    </source>
</evidence>
<dbReference type="FunFam" id="1.10.150.670:FF:000002">
    <property type="entry name" value="Crossover junction endonuclease EME1"/>
    <property type="match status" value="1"/>
</dbReference>
<sequence length="152" mass="16980">MVYLQLYRNVSLSFFRDWQAVTDHLVGVTKALSKRPSRQLAERGGLPFCADGPWASGVQVKREGAGLRQVWNRQVQQLNRVSVAVATAVTASYPSPHLLLQAYGSLESEEQRRKLLAPLSVTSEGRERRVGPDISSRIYRCLSEPNPEMGLD</sequence>
<evidence type="ECO:0000256" key="1">
    <source>
        <dbReference type="ARBA" id="ARBA00004123"/>
    </source>
</evidence>
<comment type="similarity">
    <text evidence="2">Belongs to the EME1/MMS4 family.</text>
</comment>
<dbReference type="Proteomes" id="UP000694546">
    <property type="component" value="Chromosome 18"/>
</dbReference>
<evidence type="ECO:0000256" key="2">
    <source>
        <dbReference type="ARBA" id="ARBA00005313"/>
    </source>
</evidence>
<dbReference type="GO" id="GO:0006302">
    <property type="term" value="P:double-strand break repair"/>
    <property type="evidence" value="ECO:0007669"/>
    <property type="project" value="TreeGrafter"/>
</dbReference>
<dbReference type="Gene3D" id="1.10.150.670">
    <property type="entry name" value="Crossover junction endonuclease EME1, DNA-binding domain"/>
    <property type="match status" value="1"/>
</dbReference>
<keyword evidence="5" id="KW-0234">DNA repair</keyword>
<dbReference type="Pfam" id="PF21292">
    <property type="entry name" value="EME1-MUS81_C"/>
    <property type="match status" value="1"/>
</dbReference>
<keyword evidence="6" id="KW-0539">Nucleus</keyword>
<comment type="subcellular location">
    <subcellularLocation>
        <location evidence="1">Nucleus</location>
    </subcellularLocation>
</comment>
<dbReference type="GO" id="GO:0031573">
    <property type="term" value="P:mitotic intra-S DNA damage checkpoint signaling"/>
    <property type="evidence" value="ECO:0007669"/>
    <property type="project" value="TreeGrafter"/>
</dbReference>
<dbReference type="PANTHER" id="PTHR21077">
    <property type="entry name" value="EME1 PROTEIN"/>
    <property type="match status" value="1"/>
</dbReference>
<dbReference type="Gene3D" id="3.40.50.10130">
    <property type="match status" value="1"/>
</dbReference>
<dbReference type="GO" id="GO:0005634">
    <property type="term" value="C:nucleus"/>
    <property type="evidence" value="ECO:0007669"/>
    <property type="project" value="UniProtKB-SubCell"/>
</dbReference>
<name>A0A8C5F4M0_GADMO</name>
<keyword evidence="3" id="KW-0227">DNA damage</keyword>
<accession>A0A8C5F4M0</accession>
<dbReference type="GO" id="GO:0000712">
    <property type="term" value="P:resolution of meiotic recombination intermediates"/>
    <property type="evidence" value="ECO:0007669"/>
    <property type="project" value="TreeGrafter"/>
</dbReference>
<evidence type="ECO:0000256" key="5">
    <source>
        <dbReference type="ARBA" id="ARBA00023204"/>
    </source>
</evidence>
<dbReference type="InterPro" id="IPR033310">
    <property type="entry name" value="Mms4/EME1/EME2"/>
</dbReference>
<dbReference type="GO" id="GO:0031297">
    <property type="term" value="P:replication fork processing"/>
    <property type="evidence" value="ECO:0007669"/>
    <property type="project" value="TreeGrafter"/>
</dbReference>